<dbReference type="AlphaFoldDB" id="A0AAN7M999"/>
<keyword evidence="9" id="KW-0547">Nucleotide-binding</keyword>
<gene>
    <name evidence="10" type="ORF">SAY86_011996</name>
</gene>
<evidence type="ECO:0000256" key="8">
    <source>
        <dbReference type="ARBA" id="ARBA00049175"/>
    </source>
</evidence>
<keyword evidence="3" id="KW-0378">Hydrolase</keyword>
<comment type="similarity">
    <text evidence="1">Belongs to the GDA1/CD39 NTPase family.</text>
</comment>
<dbReference type="PANTHER" id="PTHR11782">
    <property type="entry name" value="ADENOSINE/GUANOSINE DIPHOSPHATASE"/>
    <property type="match status" value="1"/>
</dbReference>
<name>A0AAN7M999_TRANT</name>
<dbReference type="EC" id="3.6.1.5" evidence="2"/>
<dbReference type="GO" id="GO:0016020">
    <property type="term" value="C:membrane"/>
    <property type="evidence" value="ECO:0007669"/>
    <property type="project" value="TreeGrafter"/>
</dbReference>
<proteinExistence type="inferred from homology"/>
<dbReference type="PANTHER" id="PTHR11782:SF83">
    <property type="entry name" value="GUANOSINE-DIPHOSPHATASE"/>
    <property type="match status" value="1"/>
</dbReference>
<feature type="binding site" evidence="9">
    <location>
        <begin position="24"/>
        <end position="28"/>
    </location>
    <ligand>
        <name>ATP</name>
        <dbReference type="ChEBI" id="CHEBI:30616"/>
    </ligand>
</feature>
<evidence type="ECO:0000256" key="2">
    <source>
        <dbReference type="ARBA" id="ARBA00012148"/>
    </source>
</evidence>
<evidence type="ECO:0000256" key="3">
    <source>
        <dbReference type="ARBA" id="ARBA00022801"/>
    </source>
</evidence>
<reference evidence="10 11" key="1">
    <citation type="journal article" date="2023" name="Hortic Res">
        <title>Pangenome of water caltrop reveals structural variations and asymmetric subgenome divergence after allopolyploidization.</title>
        <authorList>
            <person name="Zhang X."/>
            <person name="Chen Y."/>
            <person name="Wang L."/>
            <person name="Yuan Y."/>
            <person name="Fang M."/>
            <person name="Shi L."/>
            <person name="Lu R."/>
            <person name="Comes H.P."/>
            <person name="Ma Y."/>
            <person name="Chen Y."/>
            <person name="Huang G."/>
            <person name="Zhou Y."/>
            <person name="Zheng Z."/>
            <person name="Qiu Y."/>
        </authorList>
    </citation>
    <scope>NUCLEOTIDE SEQUENCE [LARGE SCALE GENOMIC DNA]</scope>
    <source>
        <strain evidence="10">F231</strain>
    </source>
</reference>
<dbReference type="GO" id="GO:0005524">
    <property type="term" value="F:ATP binding"/>
    <property type="evidence" value="ECO:0007669"/>
    <property type="project" value="UniProtKB-KW"/>
</dbReference>
<sequence>MINYLLGNLGRKYSDTVGVVDLGGGSVQMAMLYQKRMLQRLQSFLMERILMSRTCILKEETITFIHSYLHYGLLSARAEILKASGSENPCIYVGYEDKCHGLSTSSFSLDRGNLPQL</sequence>
<dbReference type="GO" id="GO:0004050">
    <property type="term" value="F:apyrase activity"/>
    <property type="evidence" value="ECO:0007669"/>
    <property type="project" value="UniProtKB-EC"/>
</dbReference>
<evidence type="ECO:0000256" key="9">
    <source>
        <dbReference type="PIRSR" id="PIRSR600407-2"/>
    </source>
</evidence>
<dbReference type="EMBL" id="JAXQNO010000007">
    <property type="protein sequence ID" value="KAK4794002.1"/>
    <property type="molecule type" value="Genomic_DNA"/>
</dbReference>
<comment type="caution">
    <text evidence="10">The sequence shown here is derived from an EMBL/GenBank/DDBJ whole genome shotgun (WGS) entry which is preliminary data.</text>
</comment>
<dbReference type="Gene3D" id="3.30.420.150">
    <property type="entry name" value="Exopolyphosphatase. Domain 2"/>
    <property type="match status" value="1"/>
</dbReference>
<keyword evidence="9" id="KW-0067">ATP-binding</keyword>
<evidence type="ECO:0000256" key="5">
    <source>
        <dbReference type="ARBA" id="ARBA00031370"/>
    </source>
</evidence>
<dbReference type="InterPro" id="IPR000407">
    <property type="entry name" value="GDA1_CD39_NTPase"/>
</dbReference>
<evidence type="ECO:0000256" key="6">
    <source>
        <dbReference type="ARBA" id="ARBA00031428"/>
    </source>
</evidence>
<evidence type="ECO:0000256" key="1">
    <source>
        <dbReference type="ARBA" id="ARBA00009283"/>
    </source>
</evidence>
<evidence type="ECO:0000256" key="7">
    <source>
        <dbReference type="ARBA" id="ARBA00032306"/>
    </source>
</evidence>
<comment type="catalytic activity">
    <reaction evidence="8">
        <text>a ribonucleoside 5'-triphosphate + 2 H2O = a ribonucleoside 5'-phosphate + 2 phosphate + 2 H(+)</text>
        <dbReference type="Rhea" id="RHEA:36795"/>
        <dbReference type="ChEBI" id="CHEBI:15377"/>
        <dbReference type="ChEBI" id="CHEBI:15378"/>
        <dbReference type="ChEBI" id="CHEBI:43474"/>
        <dbReference type="ChEBI" id="CHEBI:58043"/>
        <dbReference type="ChEBI" id="CHEBI:61557"/>
        <dbReference type="EC" id="3.6.1.5"/>
    </reaction>
</comment>
<accession>A0AAN7M999</accession>
<dbReference type="GO" id="GO:0009134">
    <property type="term" value="P:nucleoside diphosphate catabolic process"/>
    <property type="evidence" value="ECO:0007669"/>
    <property type="project" value="TreeGrafter"/>
</dbReference>
<keyword evidence="11" id="KW-1185">Reference proteome</keyword>
<dbReference type="GO" id="GO:0017110">
    <property type="term" value="F:nucleoside diphosphate phosphatase activity"/>
    <property type="evidence" value="ECO:0007669"/>
    <property type="project" value="TreeGrafter"/>
</dbReference>
<organism evidence="10 11">
    <name type="scientific">Trapa natans</name>
    <name type="common">Water chestnut</name>
    <dbReference type="NCBI Taxonomy" id="22666"/>
    <lineage>
        <taxon>Eukaryota</taxon>
        <taxon>Viridiplantae</taxon>
        <taxon>Streptophyta</taxon>
        <taxon>Embryophyta</taxon>
        <taxon>Tracheophyta</taxon>
        <taxon>Spermatophyta</taxon>
        <taxon>Magnoliopsida</taxon>
        <taxon>eudicotyledons</taxon>
        <taxon>Gunneridae</taxon>
        <taxon>Pentapetalae</taxon>
        <taxon>rosids</taxon>
        <taxon>malvids</taxon>
        <taxon>Myrtales</taxon>
        <taxon>Lythraceae</taxon>
        <taxon>Trapa</taxon>
    </lineage>
</organism>
<dbReference type="Pfam" id="PF01150">
    <property type="entry name" value="GDA1_CD39"/>
    <property type="match status" value="1"/>
</dbReference>
<evidence type="ECO:0000313" key="10">
    <source>
        <dbReference type="EMBL" id="KAK4794002.1"/>
    </source>
</evidence>
<protein>
    <recommendedName>
        <fullName evidence="2">apyrase</fullName>
        <ecNumber evidence="2">3.6.1.5</ecNumber>
    </recommendedName>
    <alternativeName>
        <fullName evidence="6">ATP-diphosphatase</fullName>
    </alternativeName>
    <alternativeName>
        <fullName evidence="7">ATP-diphosphohydrolase</fullName>
    </alternativeName>
    <alternativeName>
        <fullName evidence="4">Adenosine diphosphatase</fullName>
    </alternativeName>
    <alternativeName>
        <fullName evidence="5">NTPDase</fullName>
    </alternativeName>
</protein>
<evidence type="ECO:0000313" key="11">
    <source>
        <dbReference type="Proteomes" id="UP001346149"/>
    </source>
</evidence>
<evidence type="ECO:0000256" key="4">
    <source>
        <dbReference type="ARBA" id="ARBA00030084"/>
    </source>
</evidence>
<dbReference type="Proteomes" id="UP001346149">
    <property type="component" value="Unassembled WGS sequence"/>
</dbReference>